<reference evidence="1 2" key="1">
    <citation type="submission" date="2019-10" db="EMBL/GenBank/DDBJ databases">
        <title>Lysobacter alkalisoli sp. nov., isolated from saline-alkaline soil.</title>
        <authorList>
            <person name="Sun J.-Q."/>
        </authorList>
    </citation>
    <scope>NUCLEOTIDE SEQUENCE [LARGE SCALE GENOMIC DNA]</scope>
    <source>
        <strain evidence="1 2">KCTC 42381</strain>
    </source>
</reference>
<comment type="caution">
    <text evidence="1">The sequence shown here is derived from an EMBL/GenBank/DDBJ whole genome shotgun (WGS) entry which is preliminary data.</text>
</comment>
<dbReference type="Proteomes" id="UP000320431">
    <property type="component" value="Unassembled WGS sequence"/>
</dbReference>
<evidence type="ECO:0008006" key="3">
    <source>
        <dbReference type="Google" id="ProtNLM"/>
    </source>
</evidence>
<evidence type="ECO:0000313" key="2">
    <source>
        <dbReference type="Proteomes" id="UP000320431"/>
    </source>
</evidence>
<proteinExistence type="predicted"/>
<accession>A0A508AZ13</accession>
<dbReference type="SUPFAM" id="SSF51294">
    <property type="entry name" value="Hedgehog/intein (Hint) domain"/>
    <property type="match status" value="1"/>
</dbReference>
<dbReference type="Gene3D" id="2.170.16.10">
    <property type="entry name" value="Hedgehog/Intein (Hint) domain"/>
    <property type="match status" value="1"/>
</dbReference>
<evidence type="ECO:0000313" key="1">
    <source>
        <dbReference type="EMBL" id="KAB8194369.1"/>
    </source>
</evidence>
<organism evidence="1 2">
    <name type="scientific">Marilutibacter maris</name>
    <dbReference type="NCBI Taxonomy" id="1605891"/>
    <lineage>
        <taxon>Bacteria</taxon>
        <taxon>Pseudomonadati</taxon>
        <taxon>Pseudomonadota</taxon>
        <taxon>Gammaproteobacteria</taxon>
        <taxon>Lysobacterales</taxon>
        <taxon>Lysobacteraceae</taxon>
        <taxon>Marilutibacter</taxon>
    </lineage>
</organism>
<gene>
    <name evidence="1" type="ORF">FKV24_006020</name>
</gene>
<dbReference type="AlphaFoldDB" id="A0A508AZ13"/>
<name>A0A508AZ13_9GAMM</name>
<protein>
    <recommendedName>
        <fullName evidence="3">Hint domain-containing protein</fullName>
    </recommendedName>
</protein>
<sequence length="498" mass="51640">MESGRLEPAPRARLLDLDDPLQQRAYRDHLRHAGVAADSPLYQWTGAGQRRAGMNLGSGNESSRNQATRNQVLTLLGFGSDDAGKTVSSGALYVSDDDVYKITLTLMMTGPGGAVVASGTTEVTESPSAVVNVSGGENPEQRPLNALATASVLYSDGSHDVYYASGDVAGYPTRVENQAPVLNAAAPDNTDVQVCINRATAAGAPAPACNFVLAAIDSPPPLQLPVAGSAVFDGDIDVDGSGKPSNASATLVMLAPDGTASCRIAELDDAFFEDPGTRVEGDTLSWSFDPLRFDNGCAIATGAYDFSLVVSVRVQGRPAWATVSSQIDEDTITAREIPPVQVVAGCIAKGTRVTLASGVARAVEQLKVGDRVQSEGGDLEIAAIASGMREASVTLTLAGGQSVQVSTIHAIPTRRGIVQAQELRLGDELTTSSGTSPVTRIVAEVLPEPLQVYDLVLTPARVSPKQGSTYFAGGILVGDGAMKAALAEAKAEAKEQHP</sequence>
<dbReference type="CDD" id="cd00081">
    <property type="entry name" value="Hint"/>
    <property type="match status" value="1"/>
</dbReference>
<dbReference type="InterPro" id="IPR036844">
    <property type="entry name" value="Hint_dom_sf"/>
</dbReference>
<dbReference type="EMBL" id="VICD02000084">
    <property type="protein sequence ID" value="KAB8194369.1"/>
    <property type="molecule type" value="Genomic_DNA"/>
</dbReference>